<evidence type="ECO:0000256" key="1">
    <source>
        <dbReference type="SAM" id="MobiDB-lite"/>
    </source>
</evidence>
<evidence type="ECO:0000259" key="3">
    <source>
        <dbReference type="Pfam" id="PF06904"/>
    </source>
</evidence>
<keyword evidence="2" id="KW-0732">Signal</keyword>
<feature type="chain" id="PRO_5022181690" description="Extensin-like C-terminal domain-containing protein" evidence="2">
    <location>
        <begin position="19"/>
        <end position="275"/>
    </location>
</feature>
<feature type="compositionally biased region" description="Pro residues" evidence="1">
    <location>
        <begin position="71"/>
        <end position="80"/>
    </location>
</feature>
<gene>
    <name evidence="4" type="ORF">IQ24_03432</name>
</gene>
<organism evidence="4 5">
    <name type="scientific">Paracoccus sulfuroxidans</name>
    <dbReference type="NCBI Taxonomy" id="384678"/>
    <lineage>
        <taxon>Bacteria</taxon>
        <taxon>Pseudomonadati</taxon>
        <taxon>Pseudomonadota</taxon>
        <taxon>Alphaproteobacteria</taxon>
        <taxon>Rhodobacterales</taxon>
        <taxon>Paracoccaceae</taxon>
        <taxon>Paracoccus</taxon>
    </lineage>
</organism>
<proteinExistence type="predicted"/>
<evidence type="ECO:0000313" key="4">
    <source>
        <dbReference type="EMBL" id="TWI29959.1"/>
    </source>
</evidence>
<dbReference type="Pfam" id="PF06904">
    <property type="entry name" value="Extensin-like_C"/>
    <property type="match status" value="1"/>
</dbReference>
<comment type="caution">
    <text evidence="4">The sequence shown here is derived from an EMBL/GenBank/DDBJ whole genome shotgun (WGS) entry which is preliminary data.</text>
</comment>
<feature type="domain" description="Extensin-like C-terminal" evidence="3">
    <location>
        <begin position="95"/>
        <end position="275"/>
    </location>
</feature>
<dbReference type="AlphaFoldDB" id="A0A562NCP6"/>
<dbReference type="Proteomes" id="UP000316225">
    <property type="component" value="Unassembled WGS sequence"/>
</dbReference>
<reference evidence="4 5" key="1">
    <citation type="journal article" date="2015" name="Stand. Genomic Sci.">
        <title>Genomic Encyclopedia of Bacterial and Archaeal Type Strains, Phase III: the genomes of soil and plant-associated and newly described type strains.</title>
        <authorList>
            <person name="Whitman W.B."/>
            <person name="Woyke T."/>
            <person name="Klenk H.P."/>
            <person name="Zhou Y."/>
            <person name="Lilburn T.G."/>
            <person name="Beck B.J."/>
            <person name="De Vos P."/>
            <person name="Vandamme P."/>
            <person name="Eisen J.A."/>
            <person name="Garrity G."/>
            <person name="Hugenholtz P."/>
            <person name="Kyrpides N.C."/>
        </authorList>
    </citation>
    <scope>NUCLEOTIDE SEQUENCE [LARGE SCALE GENOMIC DNA]</scope>
    <source>
        <strain evidence="4 5">CGMCC 1.5364</strain>
    </source>
</reference>
<sequence>MRGRGLVVALMLPFAAVAQDAAPRPDPKPESAEAEAPPPKAKDIEPPVPAAPTPKLAYPKRATKPAADPAPSAPAEPEAPPLHSSLRETDFDHAACLMEIWWNGAQYEVLPAITDETNRDCGIDRPIRVSQILPGVVLDGDPVMRCDTARSLMYWLHDAVQPATRFLPGQPSLAGIEPGSTYQCRATVGNESSKLSEHALGNAFDIAAFRFADDSRFVIEPREDSGGMEIAFQAAIRASACLYFTTVLGPGSNAAHDDHLHLDIKARNSDWRLCQ</sequence>
<dbReference type="EMBL" id="VLKU01000012">
    <property type="protein sequence ID" value="TWI29959.1"/>
    <property type="molecule type" value="Genomic_DNA"/>
</dbReference>
<feature type="region of interest" description="Disordered" evidence="1">
    <location>
        <begin position="18"/>
        <end position="85"/>
    </location>
</feature>
<keyword evidence="5" id="KW-1185">Reference proteome</keyword>
<dbReference type="OrthoDB" id="9809788at2"/>
<evidence type="ECO:0000256" key="2">
    <source>
        <dbReference type="SAM" id="SignalP"/>
    </source>
</evidence>
<dbReference type="InterPro" id="IPR009683">
    <property type="entry name" value="Extensin-like_C"/>
</dbReference>
<name>A0A562NCP6_9RHOB</name>
<evidence type="ECO:0000313" key="5">
    <source>
        <dbReference type="Proteomes" id="UP000316225"/>
    </source>
</evidence>
<protein>
    <recommendedName>
        <fullName evidence="3">Extensin-like C-terminal domain-containing protein</fullName>
    </recommendedName>
</protein>
<feature type="signal peptide" evidence="2">
    <location>
        <begin position="1"/>
        <end position="18"/>
    </location>
</feature>
<accession>A0A562NCP6</accession>
<dbReference type="RefSeq" id="WP_145399502.1">
    <property type="nucleotide sequence ID" value="NZ_VLKU01000012.1"/>
</dbReference>